<dbReference type="InterPro" id="IPR036652">
    <property type="entry name" value="YjeF_N_dom_sf"/>
</dbReference>
<sequence length="520" mass="54118">MNELLSTTEMAEADRLAAAGGVPSLDLMENAGRAVAEAALKLAADLSRPSARIVALCGPGNNGGDGFVAARHLRDRGFDVRVFLLGDRAALKGDAAEMARRWPLPIRPASPDALQSMNIVIDALFGAGLSRPLDGEAAELVEAVNASRIPVIAVDVPSGLNGSTGQSDGPVVQARRTVTFFRKKPGHLLMPGRDLCGEVIVAQIGIPDKVLETLKPSVHENRTDLWLSSFRWPEDAGHKYDRGHAVVVSGPALQTGAARLGARGAIRAGAGVVTLVGNATATAIIATQVTSIMVRSVAGPTALTDFLADTRRNAVLIGPGASVGAETAADVLAILRSSASVVLDADALTSFADGDNDRPQREAGMGFLVRNGDKTLNADSLFAAIKARSAPVVLTPHDGEFKRLFGDVGGSKLDRARHAAERSGAIVILKGSDTVIAEPEGRAAINANAPPWLATAGSGDVLAGFVVGLLAQRMPAFEAACAAVWLHGECARRFGIGLIAEDLPELLPPVLADLHSRKRR</sequence>
<feature type="domain" description="YjeF N-terminal" evidence="21">
    <location>
        <begin position="10"/>
        <end position="212"/>
    </location>
</feature>
<dbReference type="EC" id="4.2.1.136" evidence="19"/>
<feature type="binding site" evidence="17">
    <location>
        <position position="320"/>
    </location>
    <ligand>
        <name>(6S)-NADPHX</name>
        <dbReference type="ChEBI" id="CHEBI:64076"/>
    </ligand>
</feature>
<feature type="domain" description="YjeF C-terminal" evidence="20">
    <location>
        <begin position="222"/>
        <end position="514"/>
    </location>
</feature>
<keyword evidence="9 18" id="KW-0630">Potassium</keyword>
<evidence type="ECO:0000313" key="23">
    <source>
        <dbReference type="Proteomes" id="UP000002033"/>
    </source>
</evidence>
<dbReference type="EC" id="5.1.99.6" evidence="19"/>
<comment type="caution">
    <text evidence="18">Lacks conserved residue(s) required for the propagation of feature annotation.</text>
</comment>
<comment type="subunit">
    <text evidence="17">Homotetramer.</text>
</comment>
<evidence type="ECO:0000256" key="12">
    <source>
        <dbReference type="ARBA" id="ARBA00023239"/>
    </source>
</evidence>
<organism evidence="22 23">
    <name type="scientific">Hyphomicrobium denitrificans (strain ATCC 51888 / DSM 1869 / NCIMB 11706 / TK 0415)</name>
    <dbReference type="NCBI Taxonomy" id="582899"/>
    <lineage>
        <taxon>Bacteria</taxon>
        <taxon>Pseudomonadati</taxon>
        <taxon>Pseudomonadota</taxon>
        <taxon>Alphaproteobacteria</taxon>
        <taxon>Hyphomicrobiales</taxon>
        <taxon>Hyphomicrobiaceae</taxon>
        <taxon>Hyphomicrobium</taxon>
    </lineage>
</organism>
<keyword evidence="12 17" id="KW-0456">Lyase</keyword>
<dbReference type="CDD" id="cd01171">
    <property type="entry name" value="YXKO-related"/>
    <property type="match status" value="1"/>
</dbReference>
<evidence type="ECO:0000313" key="22">
    <source>
        <dbReference type="EMBL" id="ADJ24017.1"/>
    </source>
</evidence>
<feature type="binding site" evidence="17">
    <location>
        <position position="397"/>
    </location>
    <ligand>
        <name>(6S)-NADPHX</name>
        <dbReference type="ChEBI" id="CHEBI:64076"/>
    </ligand>
</feature>
<dbReference type="InterPro" id="IPR000631">
    <property type="entry name" value="CARKD"/>
</dbReference>
<keyword evidence="23" id="KW-1185">Reference proteome</keyword>
<dbReference type="GO" id="GO:0046872">
    <property type="term" value="F:metal ion binding"/>
    <property type="evidence" value="ECO:0007669"/>
    <property type="project" value="UniProtKB-UniRule"/>
</dbReference>
<dbReference type="GO" id="GO:0110051">
    <property type="term" value="P:metabolite repair"/>
    <property type="evidence" value="ECO:0007669"/>
    <property type="project" value="TreeGrafter"/>
</dbReference>
<feature type="binding site" evidence="18">
    <location>
        <position position="158"/>
    </location>
    <ligand>
        <name>K(+)</name>
        <dbReference type="ChEBI" id="CHEBI:29103"/>
    </ligand>
</feature>
<comment type="similarity">
    <text evidence="18">Belongs to the NnrE/AIBP family.</text>
</comment>
<comment type="catalytic activity">
    <reaction evidence="2 18 19">
        <text>(6R)-NADPHX = (6S)-NADPHX</text>
        <dbReference type="Rhea" id="RHEA:32227"/>
        <dbReference type="ChEBI" id="CHEBI:64076"/>
        <dbReference type="ChEBI" id="CHEBI:64077"/>
        <dbReference type="EC" id="5.1.99.6"/>
    </reaction>
</comment>
<dbReference type="PROSITE" id="PS51383">
    <property type="entry name" value="YJEF_C_3"/>
    <property type="match status" value="1"/>
</dbReference>
<dbReference type="RefSeq" id="WP_013216176.1">
    <property type="nucleotide sequence ID" value="NC_014313.1"/>
</dbReference>
<evidence type="ECO:0000256" key="13">
    <source>
        <dbReference type="ARBA" id="ARBA00023268"/>
    </source>
</evidence>
<dbReference type="AlphaFoldDB" id="D8JR32"/>
<dbReference type="InterPro" id="IPR004443">
    <property type="entry name" value="YjeF_N_dom"/>
</dbReference>
<dbReference type="InterPro" id="IPR017953">
    <property type="entry name" value="Carbohydrate_kinase_pred_CS"/>
</dbReference>
<name>D8JR32_HYPDA</name>
<evidence type="ECO:0000256" key="1">
    <source>
        <dbReference type="ARBA" id="ARBA00000013"/>
    </source>
</evidence>
<keyword evidence="6 17" id="KW-0547">Nucleotide-binding</keyword>
<feature type="binding site" evidence="18">
    <location>
        <begin position="126"/>
        <end position="132"/>
    </location>
    <ligand>
        <name>(6S)-NADPHX</name>
        <dbReference type="ChEBI" id="CHEBI:64076"/>
    </ligand>
</feature>
<evidence type="ECO:0000256" key="14">
    <source>
        <dbReference type="ARBA" id="ARBA00025153"/>
    </source>
</evidence>
<evidence type="ECO:0000256" key="10">
    <source>
        <dbReference type="ARBA" id="ARBA00023027"/>
    </source>
</evidence>
<dbReference type="SUPFAM" id="SSF64153">
    <property type="entry name" value="YjeF N-terminal domain-like"/>
    <property type="match status" value="1"/>
</dbReference>
<feature type="binding site" evidence="17">
    <location>
        <begin position="430"/>
        <end position="434"/>
    </location>
    <ligand>
        <name>AMP</name>
        <dbReference type="ChEBI" id="CHEBI:456215"/>
    </ligand>
</feature>
<feature type="binding site" evidence="17">
    <location>
        <position position="459"/>
    </location>
    <ligand>
        <name>AMP</name>
        <dbReference type="ChEBI" id="CHEBI:456215"/>
    </ligand>
</feature>
<dbReference type="eggNOG" id="COG0063">
    <property type="taxonomic scope" value="Bacteria"/>
</dbReference>
<feature type="binding site" evidence="18">
    <location>
        <begin position="61"/>
        <end position="65"/>
    </location>
    <ligand>
        <name>(6S)-NADPHX</name>
        <dbReference type="ChEBI" id="CHEBI:64076"/>
    </ligand>
</feature>
<protein>
    <recommendedName>
        <fullName evidence="19">Bifunctional NAD(P)H-hydrate repair enzyme</fullName>
    </recommendedName>
    <alternativeName>
        <fullName evidence="19">Nicotinamide nucleotide repair protein</fullName>
    </alternativeName>
    <domain>
        <recommendedName>
            <fullName evidence="19">ADP-dependent (S)-NAD(P)H-hydrate dehydratase</fullName>
            <ecNumber evidence="19">4.2.1.136</ecNumber>
        </recommendedName>
        <alternativeName>
            <fullName evidence="19">ADP-dependent NAD(P)HX dehydratase</fullName>
        </alternativeName>
    </domain>
    <domain>
        <recommendedName>
            <fullName evidence="19">NAD(P)H-hydrate epimerase</fullName>
            <ecNumber evidence="19">5.1.99.6</ecNumber>
        </recommendedName>
    </domain>
</protein>
<dbReference type="HOGENOM" id="CLU_024853_4_1_5"/>
<dbReference type="GO" id="GO:0052855">
    <property type="term" value="F:ADP-dependent NAD(P)H-hydrate dehydratase activity"/>
    <property type="evidence" value="ECO:0007669"/>
    <property type="project" value="UniProtKB-UniRule"/>
</dbReference>
<dbReference type="eggNOG" id="COG0062">
    <property type="taxonomic scope" value="Bacteria"/>
</dbReference>
<keyword evidence="8 17" id="KW-0521">NADP</keyword>
<keyword evidence="10 17" id="KW-0520">NAD</keyword>
<evidence type="ECO:0000256" key="9">
    <source>
        <dbReference type="ARBA" id="ARBA00022958"/>
    </source>
</evidence>
<dbReference type="GO" id="GO:0046496">
    <property type="term" value="P:nicotinamide nucleotide metabolic process"/>
    <property type="evidence" value="ECO:0007669"/>
    <property type="project" value="UniProtKB-UniRule"/>
</dbReference>
<comment type="function">
    <text evidence="14 19">Bifunctional enzyme that catalyzes the epimerization of the S- and R-forms of NAD(P)HX and the dehydration of the S-form of NAD(P)HX at the expense of ADP, which is converted to AMP. This allows the repair of both epimers of NAD(P)HX, a damaged form of NAD(P)H that is a result of enzymatic or heat-dependent hydration.</text>
</comment>
<comment type="catalytic activity">
    <reaction evidence="15 17 19">
        <text>(6S)-NADHX + ADP = AMP + phosphate + NADH + H(+)</text>
        <dbReference type="Rhea" id="RHEA:32223"/>
        <dbReference type="ChEBI" id="CHEBI:15378"/>
        <dbReference type="ChEBI" id="CHEBI:43474"/>
        <dbReference type="ChEBI" id="CHEBI:57945"/>
        <dbReference type="ChEBI" id="CHEBI:64074"/>
        <dbReference type="ChEBI" id="CHEBI:456215"/>
        <dbReference type="ChEBI" id="CHEBI:456216"/>
        <dbReference type="EC" id="4.2.1.136"/>
    </reaction>
</comment>
<evidence type="ECO:0000256" key="8">
    <source>
        <dbReference type="ARBA" id="ARBA00022857"/>
    </source>
</evidence>
<dbReference type="HAMAP" id="MF_01966">
    <property type="entry name" value="NADHX_epimerase"/>
    <property type="match status" value="1"/>
</dbReference>
<keyword evidence="22" id="KW-0418">Kinase</keyword>
<comment type="similarity">
    <text evidence="17">Belongs to the NnrD/CARKD family.</text>
</comment>
<feature type="binding site" evidence="18">
    <location>
        <position position="122"/>
    </location>
    <ligand>
        <name>K(+)</name>
        <dbReference type="ChEBI" id="CHEBI:29103"/>
    </ligand>
</feature>
<dbReference type="PROSITE" id="PS51385">
    <property type="entry name" value="YJEF_N"/>
    <property type="match status" value="1"/>
</dbReference>
<dbReference type="InterPro" id="IPR030677">
    <property type="entry name" value="Nnr"/>
</dbReference>
<dbReference type="PROSITE" id="PS01050">
    <property type="entry name" value="YJEF_C_2"/>
    <property type="match status" value="1"/>
</dbReference>
<proteinExistence type="inferred from homology"/>
<keyword evidence="22" id="KW-0808">Transferase</keyword>
<evidence type="ECO:0000259" key="21">
    <source>
        <dbReference type="PROSITE" id="PS51385"/>
    </source>
</evidence>
<keyword evidence="5 18" id="KW-0479">Metal-binding</keyword>
<keyword evidence="11 18" id="KW-0413">Isomerase</keyword>
<dbReference type="EMBL" id="CP002083">
    <property type="protein sequence ID" value="ADJ24017.1"/>
    <property type="molecule type" value="Genomic_DNA"/>
</dbReference>
<dbReference type="GO" id="GO:0005524">
    <property type="term" value="F:ATP binding"/>
    <property type="evidence" value="ECO:0007669"/>
    <property type="project" value="UniProtKB-UniRule"/>
</dbReference>
<evidence type="ECO:0000256" key="3">
    <source>
        <dbReference type="ARBA" id="ARBA00006001"/>
    </source>
</evidence>
<dbReference type="OrthoDB" id="9806925at2"/>
<gene>
    <name evidence="17" type="primary">nnrD</name>
    <name evidence="18" type="synonym">nnrE</name>
    <name evidence="22" type="ordered locus">Hden_2219</name>
</gene>
<evidence type="ECO:0000256" key="2">
    <source>
        <dbReference type="ARBA" id="ARBA00000909"/>
    </source>
</evidence>
<dbReference type="Gene3D" id="3.40.50.10260">
    <property type="entry name" value="YjeF N-terminal domain"/>
    <property type="match status" value="1"/>
</dbReference>
<evidence type="ECO:0000256" key="4">
    <source>
        <dbReference type="ARBA" id="ARBA00009524"/>
    </source>
</evidence>
<comment type="function">
    <text evidence="17">Catalyzes the dehydration of the S-form of NAD(P)HX at the expense of ADP, which is converted to AMP. Together with NAD(P)HX epimerase, which catalyzes the epimerization of the S- and R-forms, the enzyme allows the repair of both epimers of NAD(P)HX, a damaged form of NAD(P)H that is a result of enzymatic or heat-dependent hydration.</text>
</comment>
<dbReference type="SUPFAM" id="SSF53613">
    <property type="entry name" value="Ribokinase-like"/>
    <property type="match status" value="1"/>
</dbReference>
<evidence type="ECO:0000256" key="16">
    <source>
        <dbReference type="ARBA" id="ARBA00049209"/>
    </source>
</evidence>
<dbReference type="PANTHER" id="PTHR12592">
    <property type="entry name" value="ATP-DEPENDENT (S)-NAD(P)H-HYDRATE DEHYDRATASE FAMILY MEMBER"/>
    <property type="match status" value="1"/>
</dbReference>
<accession>D8JR32</accession>
<dbReference type="NCBIfam" id="TIGR00197">
    <property type="entry name" value="yjeF_nterm"/>
    <property type="match status" value="1"/>
</dbReference>
<feature type="binding site" evidence="17">
    <location>
        <position position="460"/>
    </location>
    <ligand>
        <name>(6S)-NADPHX</name>
        <dbReference type="ChEBI" id="CHEBI:64076"/>
    </ligand>
</feature>
<evidence type="ECO:0000259" key="20">
    <source>
        <dbReference type="PROSITE" id="PS51383"/>
    </source>
</evidence>
<evidence type="ECO:0000256" key="6">
    <source>
        <dbReference type="ARBA" id="ARBA00022741"/>
    </source>
</evidence>
<comment type="similarity">
    <text evidence="3 19">In the N-terminal section; belongs to the NnrE/AIBP family.</text>
</comment>
<comment type="catalytic activity">
    <reaction evidence="1 18 19">
        <text>(6R)-NADHX = (6S)-NADHX</text>
        <dbReference type="Rhea" id="RHEA:32215"/>
        <dbReference type="ChEBI" id="CHEBI:64074"/>
        <dbReference type="ChEBI" id="CHEBI:64075"/>
        <dbReference type="EC" id="5.1.99.6"/>
    </reaction>
</comment>
<evidence type="ECO:0000256" key="18">
    <source>
        <dbReference type="HAMAP-Rule" id="MF_01966"/>
    </source>
</evidence>
<dbReference type="Pfam" id="PF03853">
    <property type="entry name" value="YjeF_N"/>
    <property type="match status" value="1"/>
</dbReference>
<reference evidence="23" key="1">
    <citation type="journal article" date="2011" name="J. Bacteriol.">
        <title>Genome sequences of eight morphologically diverse alphaproteobacteria.</title>
        <authorList>
            <consortium name="US DOE Joint Genome Institute"/>
            <person name="Brown P.J."/>
            <person name="Kysela D.T."/>
            <person name="Buechlein A."/>
            <person name="Hemmerich C."/>
            <person name="Brun Y.V."/>
        </authorList>
    </citation>
    <scope>NUCLEOTIDE SEQUENCE [LARGE SCALE GENOMIC DNA]</scope>
    <source>
        <strain evidence="23">ATCC 51888 / DSM 1869 / NCIB 11706 / TK 0415</strain>
    </source>
</reference>
<evidence type="ECO:0000256" key="11">
    <source>
        <dbReference type="ARBA" id="ARBA00023235"/>
    </source>
</evidence>
<dbReference type="KEGG" id="hdn:Hden_2219"/>
<comment type="cofactor">
    <cofactor evidence="17">
        <name>Mg(2+)</name>
        <dbReference type="ChEBI" id="CHEBI:18420"/>
    </cofactor>
</comment>
<dbReference type="GO" id="GO:0052856">
    <property type="term" value="F:NAD(P)HX epimerase activity"/>
    <property type="evidence" value="ECO:0007669"/>
    <property type="project" value="UniProtKB-UniRule"/>
</dbReference>
<dbReference type="InterPro" id="IPR029056">
    <property type="entry name" value="Ribokinase-like"/>
</dbReference>
<evidence type="ECO:0000256" key="19">
    <source>
        <dbReference type="PIRNR" id="PIRNR017184"/>
    </source>
</evidence>
<dbReference type="Pfam" id="PF01256">
    <property type="entry name" value="Carb_kinase"/>
    <property type="match status" value="2"/>
</dbReference>
<comment type="catalytic activity">
    <reaction evidence="16 17 19">
        <text>(6S)-NADPHX + ADP = AMP + phosphate + NADPH + H(+)</text>
        <dbReference type="Rhea" id="RHEA:32235"/>
        <dbReference type="ChEBI" id="CHEBI:15378"/>
        <dbReference type="ChEBI" id="CHEBI:43474"/>
        <dbReference type="ChEBI" id="CHEBI:57783"/>
        <dbReference type="ChEBI" id="CHEBI:64076"/>
        <dbReference type="ChEBI" id="CHEBI:456215"/>
        <dbReference type="ChEBI" id="CHEBI:456216"/>
        <dbReference type="EC" id="4.2.1.136"/>
    </reaction>
</comment>
<dbReference type="HAMAP" id="MF_01965">
    <property type="entry name" value="NADHX_dehydratase"/>
    <property type="match status" value="1"/>
</dbReference>
<keyword evidence="13" id="KW-0511">Multifunctional enzyme</keyword>
<evidence type="ECO:0000256" key="17">
    <source>
        <dbReference type="HAMAP-Rule" id="MF_01965"/>
    </source>
</evidence>
<keyword evidence="7 17" id="KW-0067">ATP-binding</keyword>
<dbReference type="NCBIfam" id="TIGR00196">
    <property type="entry name" value="yjeF_cterm"/>
    <property type="match status" value="1"/>
</dbReference>
<feature type="binding site" evidence="18">
    <location>
        <position position="155"/>
    </location>
    <ligand>
        <name>(6S)-NADPHX</name>
        <dbReference type="ChEBI" id="CHEBI:64076"/>
    </ligand>
</feature>
<evidence type="ECO:0000256" key="5">
    <source>
        <dbReference type="ARBA" id="ARBA00022723"/>
    </source>
</evidence>
<dbReference type="PANTHER" id="PTHR12592:SF0">
    <property type="entry name" value="ATP-DEPENDENT (S)-NAD(P)H-HYDRATE DEHYDRATASE"/>
    <property type="match status" value="1"/>
</dbReference>
<comment type="cofactor">
    <cofactor evidence="18 19">
        <name>K(+)</name>
        <dbReference type="ChEBI" id="CHEBI:29103"/>
    </cofactor>
    <text evidence="18 19">Binds 1 potassium ion per subunit.</text>
</comment>
<dbReference type="PIRSF" id="PIRSF017184">
    <property type="entry name" value="Nnr"/>
    <property type="match status" value="1"/>
</dbReference>
<evidence type="ECO:0000256" key="15">
    <source>
        <dbReference type="ARBA" id="ARBA00048238"/>
    </source>
</evidence>
<dbReference type="Proteomes" id="UP000002033">
    <property type="component" value="Chromosome"/>
</dbReference>
<evidence type="ECO:0000256" key="7">
    <source>
        <dbReference type="ARBA" id="ARBA00022840"/>
    </source>
</evidence>
<feature type="binding site" evidence="18">
    <location>
        <position position="62"/>
    </location>
    <ligand>
        <name>K(+)</name>
        <dbReference type="ChEBI" id="CHEBI:29103"/>
    </ligand>
</feature>
<feature type="binding site" evidence="17">
    <location>
        <position position="257"/>
    </location>
    <ligand>
        <name>(6S)-NADPHX</name>
        <dbReference type="ChEBI" id="CHEBI:64076"/>
    </ligand>
</feature>
<dbReference type="STRING" id="582899.Hden_2219"/>
<dbReference type="GO" id="GO:0016301">
    <property type="term" value="F:kinase activity"/>
    <property type="evidence" value="ECO:0007669"/>
    <property type="project" value="UniProtKB-KW"/>
</dbReference>
<dbReference type="Gene3D" id="3.40.1190.20">
    <property type="match status" value="1"/>
</dbReference>
<comment type="function">
    <text evidence="18">Catalyzes the epimerization of the S- and R-forms of NAD(P)HX, a damaged form of NAD(P)H that is a result of enzymatic or heat-dependent hydration. This is a prerequisite for the S-specific NAD(P)H-hydrate dehydratase to allow the repair of both epimers of NAD(P)HX.</text>
</comment>
<comment type="similarity">
    <text evidence="4 19">In the C-terminal section; belongs to the NnrD/CARKD family.</text>
</comment>